<dbReference type="Proteomes" id="UP001182556">
    <property type="component" value="Unassembled WGS sequence"/>
</dbReference>
<dbReference type="AlphaFoldDB" id="A0AAD9FNJ2"/>
<name>A0AAD9FNJ2_PAPLA</name>
<evidence type="ECO:0000256" key="1">
    <source>
        <dbReference type="SAM" id="MobiDB-lite"/>
    </source>
</evidence>
<feature type="region of interest" description="Disordered" evidence="1">
    <location>
        <begin position="24"/>
        <end position="43"/>
    </location>
</feature>
<reference evidence="2" key="1">
    <citation type="submission" date="2023-02" db="EMBL/GenBank/DDBJ databases">
        <title>Identification and recombinant expression of a fungal hydrolase from Papiliotrema laurentii that hydrolyzes apple cutin and clears colloidal polyester polyurethane.</title>
        <authorList>
            <consortium name="DOE Joint Genome Institute"/>
            <person name="Roman V.A."/>
            <person name="Bojanowski C."/>
            <person name="Crable B.R."/>
            <person name="Wagner D.N."/>
            <person name="Hung C.S."/>
            <person name="Nadeau L.J."/>
            <person name="Schratz L."/>
            <person name="Haridas S."/>
            <person name="Pangilinan J."/>
            <person name="Lipzen A."/>
            <person name="Na H."/>
            <person name="Yan M."/>
            <person name="Ng V."/>
            <person name="Grigoriev I.V."/>
            <person name="Spatafora J.W."/>
            <person name="Barlow D."/>
            <person name="Biffinger J."/>
            <person name="Kelley-Loughnane N."/>
            <person name="Varaljay V.A."/>
            <person name="Crookes-Goodson W.J."/>
        </authorList>
    </citation>
    <scope>NUCLEOTIDE SEQUENCE</scope>
    <source>
        <strain evidence="2">5307AH</strain>
    </source>
</reference>
<proteinExistence type="predicted"/>
<feature type="compositionally biased region" description="Polar residues" evidence="1">
    <location>
        <begin position="135"/>
        <end position="148"/>
    </location>
</feature>
<evidence type="ECO:0000313" key="3">
    <source>
        <dbReference type="Proteomes" id="UP001182556"/>
    </source>
</evidence>
<accession>A0AAD9FNJ2</accession>
<feature type="region of interest" description="Disordered" evidence="1">
    <location>
        <begin position="135"/>
        <end position="173"/>
    </location>
</feature>
<gene>
    <name evidence="2" type="ORF">DB88DRAFT_491005</name>
</gene>
<comment type="caution">
    <text evidence="2">The sequence shown here is derived from an EMBL/GenBank/DDBJ whole genome shotgun (WGS) entry which is preliminary data.</text>
</comment>
<protein>
    <submittedName>
        <fullName evidence="2">Uncharacterized protein</fullName>
    </submittedName>
</protein>
<evidence type="ECO:0000313" key="2">
    <source>
        <dbReference type="EMBL" id="KAK1923384.1"/>
    </source>
</evidence>
<organism evidence="2 3">
    <name type="scientific">Papiliotrema laurentii</name>
    <name type="common">Cryptococcus laurentii</name>
    <dbReference type="NCBI Taxonomy" id="5418"/>
    <lineage>
        <taxon>Eukaryota</taxon>
        <taxon>Fungi</taxon>
        <taxon>Dikarya</taxon>
        <taxon>Basidiomycota</taxon>
        <taxon>Agaricomycotina</taxon>
        <taxon>Tremellomycetes</taxon>
        <taxon>Tremellales</taxon>
        <taxon>Rhynchogastremaceae</taxon>
        <taxon>Papiliotrema</taxon>
    </lineage>
</organism>
<dbReference type="EMBL" id="JAODAN010000006">
    <property type="protein sequence ID" value="KAK1923384.1"/>
    <property type="molecule type" value="Genomic_DNA"/>
</dbReference>
<keyword evidence="3" id="KW-1185">Reference proteome</keyword>
<sequence>MFLAALLIRHAVKGVKDGKQAFQDLSGDPAQTRGKVEQRQASGEAGPLYRMIVKAEGAIRGDNGEGLARYGPDHQLDNSPFDDAHRSNIFEHPESASKNGEKVWQYHTRASKGENKTAPDAPPSYGSVVPEASTQHYRNQHSNTSRSLAQGGEDYDTRTQYTAPSPQIRRDIGPDYVTQPAGSIYAVRPRSLNLCAPLEQRLPQTTATCGKTDRHTARKAAKAQRKALQREHKNERRALKAERRYERDMLRAGQAPKARTRCKSISC</sequence>